<gene>
    <name evidence="7" type="ORF">AMS68_005198</name>
</gene>
<evidence type="ECO:0000256" key="3">
    <source>
        <dbReference type="RuleBase" id="RU362132"/>
    </source>
</evidence>
<dbReference type="Pfam" id="PF02776">
    <property type="entry name" value="TPP_enzyme_N"/>
    <property type="match status" value="1"/>
</dbReference>
<dbReference type="InterPro" id="IPR045229">
    <property type="entry name" value="TPP_enz"/>
</dbReference>
<dbReference type="InterPro" id="IPR029061">
    <property type="entry name" value="THDP-binding"/>
</dbReference>
<dbReference type="CDD" id="cd07035">
    <property type="entry name" value="TPP_PYR_POX_like"/>
    <property type="match status" value="1"/>
</dbReference>
<evidence type="ECO:0000259" key="5">
    <source>
        <dbReference type="Pfam" id="PF02775"/>
    </source>
</evidence>
<evidence type="ECO:0000256" key="1">
    <source>
        <dbReference type="ARBA" id="ARBA00007812"/>
    </source>
</evidence>
<organism evidence="7 8">
    <name type="scientific">Peltaster fructicola</name>
    <dbReference type="NCBI Taxonomy" id="286661"/>
    <lineage>
        <taxon>Eukaryota</taxon>
        <taxon>Fungi</taxon>
        <taxon>Dikarya</taxon>
        <taxon>Ascomycota</taxon>
        <taxon>Pezizomycotina</taxon>
        <taxon>Dothideomycetes</taxon>
        <taxon>Dothideomycetes incertae sedis</taxon>
        <taxon>Peltaster</taxon>
    </lineage>
</organism>
<dbReference type="SUPFAM" id="SSF52467">
    <property type="entry name" value="DHS-like NAD/FAD-binding domain"/>
    <property type="match status" value="1"/>
</dbReference>
<dbReference type="GO" id="GO:0003984">
    <property type="term" value="F:acetolactate synthase activity"/>
    <property type="evidence" value="ECO:0007669"/>
    <property type="project" value="TreeGrafter"/>
</dbReference>
<dbReference type="CDD" id="cd02002">
    <property type="entry name" value="TPP_BFDC"/>
    <property type="match status" value="1"/>
</dbReference>
<dbReference type="GO" id="GO:0050660">
    <property type="term" value="F:flavin adenine dinucleotide binding"/>
    <property type="evidence" value="ECO:0007669"/>
    <property type="project" value="TreeGrafter"/>
</dbReference>
<dbReference type="GO" id="GO:0030976">
    <property type="term" value="F:thiamine pyrophosphate binding"/>
    <property type="evidence" value="ECO:0007669"/>
    <property type="project" value="InterPro"/>
</dbReference>
<evidence type="ECO:0000259" key="6">
    <source>
        <dbReference type="Pfam" id="PF02776"/>
    </source>
</evidence>
<evidence type="ECO:0000313" key="7">
    <source>
        <dbReference type="EMBL" id="QIW99680.1"/>
    </source>
</evidence>
<dbReference type="PANTHER" id="PTHR18968">
    <property type="entry name" value="THIAMINE PYROPHOSPHATE ENZYMES"/>
    <property type="match status" value="1"/>
</dbReference>
<dbReference type="AlphaFoldDB" id="A0A6H0XYE2"/>
<name>A0A6H0XYE2_9PEZI</name>
<protein>
    <submittedName>
        <fullName evidence="7">Uncharacterized protein</fullName>
    </submittedName>
</protein>
<evidence type="ECO:0000259" key="4">
    <source>
        <dbReference type="Pfam" id="PF00205"/>
    </source>
</evidence>
<proteinExistence type="inferred from homology"/>
<dbReference type="Proteomes" id="UP000503462">
    <property type="component" value="Chromosome 3"/>
</dbReference>
<dbReference type="NCBIfam" id="NF005485">
    <property type="entry name" value="PRK07092.1"/>
    <property type="match status" value="1"/>
</dbReference>
<sequence>MATVWHAFYDVLRHYGMTTMFGNPGSTEQSMLQNFPDDFRYIFGLQEASVLAMAGGFAEATRKPVLVSLHTSPGTGNAMGNLVTAFITRVPLVIVAGQQRREMLLGEPMLANRDAAMLPRPYVKWSYEPVRAVDVPSAIVRAISTAMQPPMGPVYVSVPWGDWNERMGDVTVLYRSVSTRFGPDPARLKMFADKIRACKKPALVLGGEVDRSLAWPQAVKLAETLQCPTFQAPMAERAVFPETHDLFRGPLPTAQAPLAEYLKPFDLVLVVGAEVFRYYPWVPGPVLYGSLLQITEDPHDAAKALMGDSLLSDVGLALDGLNDLLKDVKRTATQHPHHRQDILDAHPSAQTMTAFDAFSIVAALRPADAILVYETPSNSADLLHAWPSTVPESCFTFASGGLGWNAPSAVGIALAQKSTGRVTVAVIGDGSFQYSLQSIYTAVQQKVKLIYLIPVNEQYAVLKEFAVLEETPNVPGLDIPGLNISATALAFGCPAYRAHNGAELKEYFLKALNDDGPSLIEFPIDRTLRPLIAQTASGA</sequence>
<keyword evidence="2 3" id="KW-0786">Thiamine pyrophosphate</keyword>
<feature type="domain" description="Thiamine pyrophosphate enzyme TPP-binding" evidence="5">
    <location>
        <begin position="391"/>
        <end position="522"/>
    </location>
</feature>
<dbReference type="SUPFAM" id="SSF52518">
    <property type="entry name" value="Thiamin diphosphate-binding fold (THDP-binding)"/>
    <property type="match status" value="2"/>
</dbReference>
<dbReference type="Gene3D" id="3.40.50.1220">
    <property type="entry name" value="TPP-binding domain"/>
    <property type="match status" value="1"/>
</dbReference>
<dbReference type="Gene3D" id="3.40.50.970">
    <property type="match status" value="2"/>
</dbReference>
<reference evidence="7 8" key="1">
    <citation type="journal article" date="2016" name="Sci. Rep.">
        <title>Peltaster fructicola genome reveals evolution from an invasive phytopathogen to an ectophytic parasite.</title>
        <authorList>
            <person name="Xu C."/>
            <person name="Chen H."/>
            <person name="Gleason M.L."/>
            <person name="Xu J.R."/>
            <person name="Liu H."/>
            <person name="Zhang R."/>
            <person name="Sun G."/>
        </authorList>
    </citation>
    <scope>NUCLEOTIDE SEQUENCE [LARGE SCALE GENOMIC DNA]</scope>
    <source>
        <strain evidence="7 8">LNHT1506</strain>
    </source>
</reference>
<dbReference type="InterPro" id="IPR011766">
    <property type="entry name" value="TPP_enzyme_TPP-bd"/>
</dbReference>
<dbReference type="EMBL" id="CP051141">
    <property type="protein sequence ID" value="QIW99680.1"/>
    <property type="molecule type" value="Genomic_DNA"/>
</dbReference>
<feature type="domain" description="Thiamine pyrophosphate enzyme central" evidence="4">
    <location>
        <begin position="191"/>
        <end position="320"/>
    </location>
</feature>
<keyword evidence="8" id="KW-1185">Reference proteome</keyword>
<dbReference type="OrthoDB" id="10006023at2759"/>
<evidence type="ECO:0000256" key="2">
    <source>
        <dbReference type="ARBA" id="ARBA00023052"/>
    </source>
</evidence>
<dbReference type="InterPro" id="IPR029035">
    <property type="entry name" value="DHS-like_NAD/FAD-binding_dom"/>
</dbReference>
<dbReference type="InterPro" id="IPR012000">
    <property type="entry name" value="Thiamin_PyroP_enz_cen_dom"/>
</dbReference>
<dbReference type="Pfam" id="PF00205">
    <property type="entry name" value="TPP_enzyme_M"/>
    <property type="match status" value="1"/>
</dbReference>
<dbReference type="PANTHER" id="PTHR18968:SF133">
    <property type="entry name" value="BENZOYLFORMATE DECARBOXYLASE"/>
    <property type="match status" value="1"/>
</dbReference>
<feature type="domain" description="Thiamine pyrophosphate enzyme N-terminal TPP-binding" evidence="6">
    <location>
        <begin position="3"/>
        <end position="104"/>
    </location>
</feature>
<evidence type="ECO:0000313" key="8">
    <source>
        <dbReference type="Proteomes" id="UP000503462"/>
    </source>
</evidence>
<comment type="similarity">
    <text evidence="1 3">Belongs to the TPP enzyme family.</text>
</comment>
<dbReference type="InterPro" id="IPR012001">
    <property type="entry name" value="Thiamin_PyroP_enz_TPP-bd_dom"/>
</dbReference>
<dbReference type="Pfam" id="PF02775">
    <property type="entry name" value="TPP_enzyme_C"/>
    <property type="match status" value="1"/>
</dbReference>
<dbReference type="GO" id="GO:0000287">
    <property type="term" value="F:magnesium ion binding"/>
    <property type="evidence" value="ECO:0007669"/>
    <property type="project" value="InterPro"/>
</dbReference>
<accession>A0A6H0XYE2</accession>